<protein>
    <submittedName>
        <fullName evidence="2">Uncharacterized protein</fullName>
    </submittedName>
</protein>
<reference evidence="2 3" key="1">
    <citation type="submission" date="2023-09" db="EMBL/GenBank/DDBJ databases">
        <title>Complete-Gapless Cercospora beticola genome.</title>
        <authorList>
            <person name="Wyatt N.A."/>
            <person name="Spanner R.E."/>
            <person name="Bolton M.D."/>
        </authorList>
    </citation>
    <scope>NUCLEOTIDE SEQUENCE [LARGE SCALE GENOMIC DNA]</scope>
    <source>
        <strain evidence="2">Cb09-40</strain>
    </source>
</reference>
<accession>A0ABZ0NMM8</accession>
<organism evidence="2 3">
    <name type="scientific">Cercospora beticola</name>
    <name type="common">Sugarbeet leaf spot fungus</name>
    <dbReference type="NCBI Taxonomy" id="122368"/>
    <lineage>
        <taxon>Eukaryota</taxon>
        <taxon>Fungi</taxon>
        <taxon>Dikarya</taxon>
        <taxon>Ascomycota</taxon>
        <taxon>Pezizomycotina</taxon>
        <taxon>Dothideomycetes</taxon>
        <taxon>Dothideomycetidae</taxon>
        <taxon>Mycosphaerellales</taxon>
        <taxon>Mycosphaerellaceae</taxon>
        <taxon>Cercospora</taxon>
    </lineage>
</organism>
<sequence>MRQTQIGADDEAGFSHNDADREGQSPQVNSHQATQSQPAVSQKHAATGRCRFCEFFQNLETLELEQQIPSLIAESETTAQQAEVLSKEAKEEIQEACSGENEEEINVGIVQPQSLSDISSEGKEYPSAHE</sequence>
<gene>
    <name evidence="2" type="ORF">RHO25_005383</name>
</gene>
<feature type="compositionally biased region" description="Basic and acidic residues" evidence="1">
    <location>
        <begin position="120"/>
        <end position="130"/>
    </location>
</feature>
<evidence type="ECO:0000313" key="2">
    <source>
        <dbReference type="EMBL" id="WPB00763.1"/>
    </source>
</evidence>
<dbReference type="EMBL" id="CP134186">
    <property type="protein sequence ID" value="WPB00763.1"/>
    <property type="molecule type" value="Genomic_DNA"/>
</dbReference>
<dbReference type="RefSeq" id="XP_065458711.1">
    <property type="nucleotide sequence ID" value="XM_065602639.1"/>
</dbReference>
<evidence type="ECO:0000256" key="1">
    <source>
        <dbReference type="SAM" id="MobiDB-lite"/>
    </source>
</evidence>
<feature type="region of interest" description="Disordered" evidence="1">
    <location>
        <begin position="82"/>
        <end position="130"/>
    </location>
</feature>
<proteinExistence type="predicted"/>
<feature type="region of interest" description="Disordered" evidence="1">
    <location>
        <begin position="1"/>
        <end position="43"/>
    </location>
</feature>
<feature type="compositionally biased region" description="Polar residues" evidence="1">
    <location>
        <begin position="24"/>
        <end position="40"/>
    </location>
</feature>
<dbReference type="GeneID" id="90644138"/>
<evidence type="ECO:0000313" key="3">
    <source>
        <dbReference type="Proteomes" id="UP001302367"/>
    </source>
</evidence>
<name>A0ABZ0NMM8_CERBT</name>
<dbReference type="Proteomes" id="UP001302367">
    <property type="component" value="Chromosome 3"/>
</dbReference>
<keyword evidence="3" id="KW-1185">Reference proteome</keyword>